<proteinExistence type="predicted"/>
<gene>
    <name evidence="1" type="ORF">H5410_005379</name>
</gene>
<accession>A0A9J6A6J9</accession>
<reference evidence="1 2" key="1">
    <citation type="submission" date="2020-09" db="EMBL/GenBank/DDBJ databases">
        <title>De no assembly of potato wild relative species, Solanum commersonii.</title>
        <authorList>
            <person name="Cho K."/>
        </authorList>
    </citation>
    <scope>NUCLEOTIDE SEQUENCE [LARGE SCALE GENOMIC DNA]</scope>
    <source>
        <strain evidence="1">LZ3.2</strain>
        <tissue evidence="1">Leaf</tissue>
    </source>
</reference>
<evidence type="ECO:0000313" key="1">
    <source>
        <dbReference type="EMBL" id="KAG5620161.1"/>
    </source>
</evidence>
<name>A0A9J6A6J9_SOLCO</name>
<evidence type="ECO:0000313" key="2">
    <source>
        <dbReference type="Proteomes" id="UP000824120"/>
    </source>
</evidence>
<protein>
    <submittedName>
        <fullName evidence="1">Uncharacterized protein</fullName>
    </submittedName>
</protein>
<dbReference type="EMBL" id="JACXVP010000002">
    <property type="protein sequence ID" value="KAG5620161.1"/>
    <property type="molecule type" value="Genomic_DNA"/>
</dbReference>
<comment type="caution">
    <text evidence="1">The sequence shown here is derived from an EMBL/GenBank/DDBJ whole genome shotgun (WGS) entry which is preliminary data.</text>
</comment>
<dbReference type="AlphaFoldDB" id="A0A9J6A6J9"/>
<keyword evidence="2" id="KW-1185">Reference proteome</keyword>
<sequence>MLFSLISISSSSVSASDSSTTASSLCTSLVVAGGISGVSGTSKSSAASNKEVKSVDFRYLNSYGESVNRSLEEVSATKIAASIIQGTISLVWSPSRPQAGEGKEASAGIESISTSGDVSTGVALLLSTSSRVYSTSIHRMSVEEEGVTSMSLVSSRDTPARQHNSMVKIGKGKEVCLCLSLMAISCSIKSPKLMVLRDMIAPRQAALGWHRMDLFWDDIMVLLMKPN</sequence>
<dbReference type="Proteomes" id="UP000824120">
    <property type="component" value="Chromosome 2"/>
</dbReference>
<organism evidence="1 2">
    <name type="scientific">Solanum commersonii</name>
    <name type="common">Commerson's wild potato</name>
    <name type="synonym">Commerson's nightshade</name>
    <dbReference type="NCBI Taxonomy" id="4109"/>
    <lineage>
        <taxon>Eukaryota</taxon>
        <taxon>Viridiplantae</taxon>
        <taxon>Streptophyta</taxon>
        <taxon>Embryophyta</taxon>
        <taxon>Tracheophyta</taxon>
        <taxon>Spermatophyta</taxon>
        <taxon>Magnoliopsida</taxon>
        <taxon>eudicotyledons</taxon>
        <taxon>Gunneridae</taxon>
        <taxon>Pentapetalae</taxon>
        <taxon>asterids</taxon>
        <taxon>lamiids</taxon>
        <taxon>Solanales</taxon>
        <taxon>Solanaceae</taxon>
        <taxon>Solanoideae</taxon>
        <taxon>Solaneae</taxon>
        <taxon>Solanum</taxon>
    </lineage>
</organism>